<evidence type="ECO:0000256" key="2">
    <source>
        <dbReference type="ARBA" id="ARBA00022670"/>
    </source>
</evidence>
<gene>
    <name evidence="7" type="ORF">B0H66DRAFT_637976</name>
</gene>
<evidence type="ECO:0000313" key="7">
    <source>
        <dbReference type="EMBL" id="KAK3326755.1"/>
    </source>
</evidence>
<protein>
    <submittedName>
        <fullName evidence="7">Serine carboxypeptidase S28</fullName>
    </submittedName>
</protein>
<keyword evidence="3 6" id="KW-0732">Signal</keyword>
<keyword evidence="4" id="KW-0378">Hydrolase</keyword>
<feature type="signal peptide" evidence="6">
    <location>
        <begin position="1"/>
        <end position="27"/>
    </location>
</feature>
<proteinExistence type="inferred from homology"/>
<dbReference type="GO" id="GO:0004180">
    <property type="term" value="F:carboxypeptidase activity"/>
    <property type="evidence" value="ECO:0007669"/>
    <property type="project" value="UniProtKB-KW"/>
</dbReference>
<dbReference type="AlphaFoldDB" id="A0AAE0IKL3"/>
<keyword evidence="2" id="KW-0645">Protease</keyword>
<evidence type="ECO:0000313" key="8">
    <source>
        <dbReference type="Proteomes" id="UP001283341"/>
    </source>
</evidence>
<keyword evidence="5" id="KW-0325">Glycoprotein</keyword>
<evidence type="ECO:0000256" key="4">
    <source>
        <dbReference type="ARBA" id="ARBA00022801"/>
    </source>
</evidence>
<keyword evidence="7" id="KW-0121">Carboxypeptidase</keyword>
<dbReference type="SUPFAM" id="SSF53474">
    <property type="entry name" value="alpha/beta-Hydrolases"/>
    <property type="match status" value="1"/>
</dbReference>
<sequence length="549" mass="61368">MRTSDMASSFVPYALVLFSLIRPITEAAQLWPHLTPPPLAAAISAGPVGGNATFEQLIDHSNPSLGTFSQRYWWNTSYWAGPGSPVLLFTPGETRADTYTGYLTNKTIMGLYAQAIGAAIILFEHRYWGESSPFQYLDTKNLSYLTLENSIQDIVRFAREVELPFDKKESNNAPHAPWINVGGSYSGALAAWMEKLAPGTFWAYHASSGPVQAVYDYWSYFLPIQRGMPANCSADISLIVDYVDSVLDKKNETETAKLKDMFGLGEVVHDDDFAGALVFPLGSWQGIQLYSNYSQFFQMCDTIEGVRAVDINNNGTNKPVDNSTLYTVPGKGVGLEKALVNFASWFKHELLPDTCSMYNYNDWNDTNSVGCFDTYNTTSPFITDWSVNNTFGRQWYWMTCNEPFFYWQTGAPKDTPSIASRYVTAEYYQRQCDLLFPPQDNVTFGSAAGKTAETLNALTGGWDYTNSTRLIWINGEFDPWRSASVSSELRPGGPLKSTPEVPVFLLPGARHCNDLSTKNADANADLRKAHGEMIVQMKEWVGEFYKQKV</sequence>
<dbReference type="Gene3D" id="3.40.50.1820">
    <property type="entry name" value="alpha/beta hydrolase"/>
    <property type="match status" value="2"/>
</dbReference>
<dbReference type="GO" id="GO:0008239">
    <property type="term" value="F:dipeptidyl-peptidase activity"/>
    <property type="evidence" value="ECO:0007669"/>
    <property type="project" value="TreeGrafter"/>
</dbReference>
<dbReference type="PANTHER" id="PTHR11010">
    <property type="entry name" value="PROTEASE S28 PRO-X CARBOXYPEPTIDASE-RELATED"/>
    <property type="match status" value="1"/>
</dbReference>
<comment type="similarity">
    <text evidence="1">Belongs to the peptidase S28 family.</text>
</comment>
<dbReference type="FunFam" id="3.40.50.1820:FF:000165">
    <property type="entry name" value="Serine peptidase, putative"/>
    <property type="match status" value="1"/>
</dbReference>
<comment type="caution">
    <text evidence="7">The sequence shown here is derived from an EMBL/GenBank/DDBJ whole genome shotgun (WGS) entry which is preliminary data.</text>
</comment>
<dbReference type="EMBL" id="JAUEDM010000002">
    <property type="protein sequence ID" value="KAK3326755.1"/>
    <property type="molecule type" value="Genomic_DNA"/>
</dbReference>
<dbReference type="InterPro" id="IPR029058">
    <property type="entry name" value="AB_hydrolase_fold"/>
</dbReference>
<name>A0AAE0IKL3_9PEZI</name>
<dbReference type="Pfam" id="PF05577">
    <property type="entry name" value="Peptidase_S28"/>
    <property type="match status" value="1"/>
</dbReference>
<organism evidence="7 8">
    <name type="scientific">Apodospora peruviana</name>
    <dbReference type="NCBI Taxonomy" id="516989"/>
    <lineage>
        <taxon>Eukaryota</taxon>
        <taxon>Fungi</taxon>
        <taxon>Dikarya</taxon>
        <taxon>Ascomycota</taxon>
        <taxon>Pezizomycotina</taxon>
        <taxon>Sordariomycetes</taxon>
        <taxon>Sordariomycetidae</taxon>
        <taxon>Sordariales</taxon>
        <taxon>Lasiosphaeriaceae</taxon>
        <taxon>Apodospora</taxon>
    </lineage>
</organism>
<feature type="chain" id="PRO_5042081068" evidence="6">
    <location>
        <begin position="28"/>
        <end position="549"/>
    </location>
</feature>
<keyword evidence="8" id="KW-1185">Reference proteome</keyword>
<dbReference type="Proteomes" id="UP001283341">
    <property type="component" value="Unassembled WGS sequence"/>
</dbReference>
<evidence type="ECO:0000256" key="6">
    <source>
        <dbReference type="SAM" id="SignalP"/>
    </source>
</evidence>
<reference evidence="7" key="2">
    <citation type="submission" date="2023-06" db="EMBL/GenBank/DDBJ databases">
        <authorList>
            <consortium name="Lawrence Berkeley National Laboratory"/>
            <person name="Haridas S."/>
            <person name="Hensen N."/>
            <person name="Bonometti L."/>
            <person name="Westerberg I."/>
            <person name="Brannstrom I.O."/>
            <person name="Guillou S."/>
            <person name="Cros-Aarteil S."/>
            <person name="Calhoun S."/>
            <person name="Kuo A."/>
            <person name="Mondo S."/>
            <person name="Pangilinan J."/>
            <person name="Riley R."/>
            <person name="Labutti K."/>
            <person name="Andreopoulos B."/>
            <person name="Lipzen A."/>
            <person name="Chen C."/>
            <person name="Yanf M."/>
            <person name="Daum C."/>
            <person name="Ng V."/>
            <person name="Clum A."/>
            <person name="Steindorff A."/>
            <person name="Ohm R."/>
            <person name="Martin F."/>
            <person name="Silar P."/>
            <person name="Natvig D."/>
            <person name="Lalanne C."/>
            <person name="Gautier V."/>
            <person name="Ament-Velasquez S.L."/>
            <person name="Kruys A."/>
            <person name="Hutchinson M.I."/>
            <person name="Powell A.J."/>
            <person name="Barry K."/>
            <person name="Miller A.N."/>
            <person name="Grigoriev I.V."/>
            <person name="Debuchy R."/>
            <person name="Gladieux P."/>
            <person name="Thoren M.H."/>
            <person name="Johannesson H."/>
        </authorList>
    </citation>
    <scope>NUCLEOTIDE SEQUENCE</scope>
    <source>
        <strain evidence="7">CBS 118394</strain>
    </source>
</reference>
<evidence type="ECO:0000256" key="3">
    <source>
        <dbReference type="ARBA" id="ARBA00022729"/>
    </source>
</evidence>
<reference evidence="7" key="1">
    <citation type="journal article" date="2023" name="Mol. Phylogenet. Evol.">
        <title>Genome-scale phylogeny and comparative genomics of the fungal order Sordariales.</title>
        <authorList>
            <person name="Hensen N."/>
            <person name="Bonometti L."/>
            <person name="Westerberg I."/>
            <person name="Brannstrom I.O."/>
            <person name="Guillou S."/>
            <person name="Cros-Aarteil S."/>
            <person name="Calhoun S."/>
            <person name="Haridas S."/>
            <person name="Kuo A."/>
            <person name="Mondo S."/>
            <person name="Pangilinan J."/>
            <person name="Riley R."/>
            <person name="LaButti K."/>
            <person name="Andreopoulos B."/>
            <person name="Lipzen A."/>
            <person name="Chen C."/>
            <person name="Yan M."/>
            <person name="Daum C."/>
            <person name="Ng V."/>
            <person name="Clum A."/>
            <person name="Steindorff A."/>
            <person name="Ohm R.A."/>
            <person name="Martin F."/>
            <person name="Silar P."/>
            <person name="Natvig D.O."/>
            <person name="Lalanne C."/>
            <person name="Gautier V."/>
            <person name="Ament-Velasquez S.L."/>
            <person name="Kruys A."/>
            <person name="Hutchinson M.I."/>
            <person name="Powell A.J."/>
            <person name="Barry K."/>
            <person name="Miller A.N."/>
            <person name="Grigoriev I.V."/>
            <person name="Debuchy R."/>
            <person name="Gladieux P."/>
            <person name="Hiltunen Thoren M."/>
            <person name="Johannesson H."/>
        </authorList>
    </citation>
    <scope>NUCLEOTIDE SEQUENCE</scope>
    <source>
        <strain evidence="7">CBS 118394</strain>
    </source>
</reference>
<evidence type="ECO:0000256" key="1">
    <source>
        <dbReference type="ARBA" id="ARBA00011079"/>
    </source>
</evidence>
<dbReference type="InterPro" id="IPR008758">
    <property type="entry name" value="Peptidase_S28"/>
</dbReference>
<dbReference type="GO" id="GO:0006508">
    <property type="term" value="P:proteolysis"/>
    <property type="evidence" value="ECO:0007669"/>
    <property type="project" value="UniProtKB-KW"/>
</dbReference>
<accession>A0AAE0IKL3</accession>
<dbReference type="GO" id="GO:0070008">
    <property type="term" value="F:serine-type exopeptidase activity"/>
    <property type="evidence" value="ECO:0007669"/>
    <property type="project" value="InterPro"/>
</dbReference>
<dbReference type="PANTHER" id="PTHR11010:SF23">
    <property type="entry name" value="SERINE PEPTIDASE"/>
    <property type="match status" value="1"/>
</dbReference>
<evidence type="ECO:0000256" key="5">
    <source>
        <dbReference type="ARBA" id="ARBA00023180"/>
    </source>
</evidence>